<dbReference type="EMBL" id="AP018694">
    <property type="protein sequence ID" value="BBE18063.1"/>
    <property type="molecule type" value="Genomic_DNA"/>
</dbReference>
<dbReference type="PANTHER" id="PTHR35038:SF8">
    <property type="entry name" value="C-TYPE POLYHEME CYTOCHROME OMCC"/>
    <property type="match status" value="1"/>
</dbReference>
<feature type="chain" id="PRO_5024368649" evidence="2">
    <location>
        <begin position="20"/>
        <end position="828"/>
    </location>
</feature>
<keyword evidence="1 2" id="KW-0732">Signal</keyword>
<evidence type="ECO:0000256" key="2">
    <source>
        <dbReference type="SAM" id="SignalP"/>
    </source>
</evidence>
<dbReference type="InterPro" id="IPR051829">
    <property type="entry name" value="Multiheme_Cytochr_ET"/>
</dbReference>
<reference evidence="3" key="1">
    <citation type="journal article" date="2020" name="Int. J. Syst. Evol. Microbiol.">
        <title>Aquipluma nitroreducens gen. nov. sp. nov., a novel facultatively anaerobic bacterium isolated from a freshwater lake.</title>
        <authorList>
            <person name="Watanabe M."/>
            <person name="Kojima H."/>
            <person name="Fukui M."/>
        </authorList>
    </citation>
    <scope>NUCLEOTIDE SEQUENCE</scope>
    <source>
        <strain evidence="3">MeG22</strain>
    </source>
</reference>
<dbReference type="InterPro" id="IPR036280">
    <property type="entry name" value="Multihaem_cyt_sf"/>
</dbReference>
<proteinExistence type="predicted"/>
<dbReference type="Gene3D" id="3.90.10.10">
    <property type="entry name" value="Cytochrome C3"/>
    <property type="match status" value="10"/>
</dbReference>
<dbReference type="PANTHER" id="PTHR35038">
    <property type="entry name" value="DISSIMILATORY SULFITE REDUCTASE SIRA"/>
    <property type="match status" value="1"/>
</dbReference>
<evidence type="ECO:0000256" key="1">
    <source>
        <dbReference type="ARBA" id="ARBA00022729"/>
    </source>
</evidence>
<sequence length="828" mass="89025">MYKLSYLIVFLFSVMIGFAQSPHGDGFKIDCASCHNADTWKVTKADMSFDHNTTKFKLTGQHQSVDCKSCHQTLKFQEAKTECIACHADMHTNTLGPDCARCHTPKTWIIENTKTMHQLSRFPLEGNHAVTDCASCHKSSTNLKFEPLGIECVDCHKKDYLRTTSPNHQKLGYSTNCTDCHNVKSTAWATTNFDHSVFPLTGGHNISCVQCHTGGTYQKLSTECISCHQTNYNATQIPNHLKAGISTDCKSCHSIVDYKTSTFNHSNTNFPLTGAHAAVVQCSSCHLGNTTSAKPECISCHQTQYNGAKGHVASKFSTDCTLCHNNNNWLNAVFNHSATNFPLTGAHTTVDCASCHTTGYAGTSMECKSCHQAKYNTAQAPNHTAAGISVDCKTCHTTTAWQPSSFKHSSTGFTLAGAHAAIVQCSSCHLGNTTSAKPECISCHQVQYNGAPGHVASKFPTDCTLCHNNNNWLNAVFNHSATNFPLTGAHTTVDCASCHTAGYAGTSMECKSCHQAKYNTAQVPNHTAAGISADCKTCHTTTAWQPSAFKHSSTGFTLAGAHAAIVQCSSCHLGNTTSASPNCISCHQAQYNGAPGHVASKFPADCTLCHNNNNWLGATFNHSATNFPLTGAHTTVDCASCHTTGYAGTSMECKSCHQANYNSAANPNHKTLGLSVTCTDCHTTNPGWQPATFPIHSTYYALTGAHATIANNCAACHNGNYTSTPNTCYECHTTDYNNTKNPVHKTSGFSTDCASCHKTTAWVPSTFNHTTYFPISTGKHTNISCATCHTTPTNYTVFTCVTSACHARAHNQSQGSAGCYRCHPTGKE</sequence>
<protein>
    <submittedName>
        <fullName evidence="3">Periplasmic deca-heme c-type cytochrome</fullName>
    </submittedName>
</protein>
<evidence type="ECO:0000313" key="3">
    <source>
        <dbReference type="EMBL" id="BBE18063.1"/>
    </source>
</evidence>
<dbReference type="GO" id="GO:0016491">
    <property type="term" value="F:oxidoreductase activity"/>
    <property type="evidence" value="ECO:0007669"/>
    <property type="project" value="TreeGrafter"/>
</dbReference>
<dbReference type="AlphaFoldDB" id="A0A5K7S928"/>
<accession>A0A5K7S928</accession>
<evidence type="ECO:0000313" key="4">
    <source>
        <dbReference type="Proteomes" id="UP001193389"/>
    </source>
</evidence>
<organism evidence="3 4">
    <name type="scientific">Aquipluma nitroreducens</name>
    <dbReference type="NCBI Taxonomy" id="2010828"/>
    <lineage>
        <taxon>Bacteria</taxon>
        <taxon>Pseudomonadati</taxon>
        <taxon>Bacteroidota</taxon>
        <taxon>Bacteroidia</taxon>
        <taxon>Marinilabiliales</taxon>
        <taxon>Prolixibacteraceae</taxon>
        <taxon>Aquipluma</taxon>
    </lineage>
</organism>
<dbReference type="RefSeq" id="WP_318350998.1">
    <property type="nucleotide sequence ID" value="NZ_AP018694.1"/>
</dbReference>
<dbReference type="KEGG" id="anf:AQPE_2223"/>
<feature type="signal peptide" evidence="2">
    <location>
        <begin position="1"/>
        <end position="19"/>
    </location>
</feature>
<gene>
    <name evidence="3" type="ORF">AQPE_2223</name>
</gene>
<name>A0A5K7S928_9BACT</name>
<keyword evidence="4" id="KW-1185">Reference proteome</keyword>
<dbReference type="Proteomes" id="UP001193389">
    <property type="component" value="Chromosome"/>
</dbReference>
<dbReference type="SUPFAM" id="SSF48695">
    <property type="entry name" value="Multiheme cytochromes"/>
    <property type="match status" value="4"/>
</dbReference>